<reference evidence="2" key="1">
    <citation type="submission" date="2023-04" db="EMBL/GenBank/DDBJ databases">
        <authorList>
            <consortium name="ELIXIR-Norway"/>
        </authorList>
    </citation>
    <scope>NUCLEOTIDE SEQUENCE [LARGE SCALE GENOMIC DNA]</scope>
</reference>
<comment type="subcellular location">
    <subcellularLocation>
        <location evidence="1">Nucleus</location>
    </subcellularLocation>
</comment>
<gene>
    <name evidence="2" type="ORF">MRATA1EN1_LOCUS20133</name>
</gene>
<keyword evidence="1" id="KW-0963">Cytoplasm</keyword>
<protein>
    <recommendedName>
        <fullName evidence="1">Fanconi anemia group C protein homolog</fullName>
        <shortName evidence="1">Protein FACC</shortName>
    </recommendedName>
</protein>
<proteinExistence type="predicted"/>
<dbReference type="EMBL" id="OX459966">
    <property type="protein sequence ID" value="CAI9171171.1"/>
    <property type="molecule type" value="Genomic_DNA"/>
</dbReference>
<accession>A0ABN8ZDV5</accession>
<keyword evidence="3" id="KW-1185">Reference proteome</keyword>
<keyword evidence="1" id="KW-0234">DNA repair</keyword>
<dbReference type="PANTHER" id="PTHR16798">
    <property type="entry name" value="FANCONI ANEMIA GROUP C PROTEIN FANCC"/>
    <property type="match status" value="1"/>
</dbReference>
<comment type="subunit">
    <text evidence="1">Belongs to the multisubunit FA complex composed of FANCA, FANCB, FANCC, FANCE, FANCF, FANCG, FANCL/PHF9 and FANCM. This complex may also include HSP70.</text>
</comment>
<evidence type="ECO:0000313" key="2">
    <source>
        <dbReference type="EMBL" id="CAI9171171.1"/>
    </source>
</evidence>
<dbReference type="PRINTS" id="PR00494">
    <property type="entry name" value="FANCONICGENE"/>
</dbReference>
<organism evidence="2 3">
    <name type="scientific">Rangifer tarandus platyrhynchus</name>
    <name type="common">Svalbard reindeer</name>
    <dbReference type="NCBI Taxonomy" id="3082113"/>
    <lineage>
        <taxon>Eukaryota</taxon>
        <taxon>Metazoa</taxon>
        <taxon>Chordata</taxon>
        <taxon>Craniata</taxon>
        <taxon>Vertebrata</taxon>
        <taxon>Euteleostomi</taxon>
        <taxon>Mammalia</taxon>
        <taxon>Eutheria</taxon>
        <taxon>Laurasiatheria</taxon>
        <taxon>Artiodactyla</taxon>
        <taxon>Ruminantia</taxon>
        <taxon>Pecora</taxon>
        <taxon>Cervidae</taxon>
        <taxon>Odocoileinae</taxon>
        <taxon>Rangifer</taxon>
    </lineage>
</organism>
<dbReference type="Proteomes" id="UP001176941">
    <property type="component" value="Chromosome 30"/>
</dbReference>
<dbReference type="PIRSF" id="PIRSF018417">
    <property type="entry name" value="FACC_protein"/>
    <property type="match status" value="1"/>
</dbReference>
<evidence type="ECO:0000256" key="1">
    <source>
        <dbReference type="PIRNR" id="PIRNR018417"/>
    </source>
</evidence>
<keyword evidence="1" id="KW-0227">DNA damage</keyword>
<dbReference type="InterPro" id="IPR000686">
    <property type="entry name" value="FANCC"/>
</dbReference>
<comment type="function">
    <text evidence="1">DNA repair protein that may operate in a postreplication repair or a cell cycle checkpoint function. May be implicated in interstrand DNA cross-link repair and in the maintenance of normal chromosome stability. Upon IFNG induction, may facilitate STAT1 activation by recruiting STAT1 to IFNGR1.</text>
</comment>
<dbReference type="Pfam" id="PF02106">
    <property type="entry name" value="Fanconi_C"/>
    <property type="match status" value="1"/>
</dbReference>
<name>A0ABN8ZDV5_RANTA</name>
<dbReference type="PANTHER" id="PTHR16798:SF0">
    <property type="entry name" value="FANCONI ANEMIA GROUP C PROTEIN"/>
    <property type="match status" value="1"/>
</dbReference>
<sequence length="568" mass="65135">MAEDSACLPSDYQFWMQKLSVWTQASTLETQRDICLHLPQFQEFLRQMYETLKEMDSNTIIERFPTICQLLAKSCWSPFILAYDESPKILIWCLCCLIKKDPQNSRESKLNSWTRRLLSHIVSTFRFDIKEVDLFNQVLGYAPTDYYPGLLKNMVLSLVSELRENHLNGFNSQRRMSPERVRSLSRICVPLVTLPDFEPLVEALLTYHGHEPQEVLWPEFFDAVNEAFLLKKISLPKSAILCLWLRHLPSLENTMLHLFEKLISSERNSLRRIECFMKDSLLPEAAACHPAIFRVVDEIFRSALLETDGAAEVLACIQVFTRCFVEALEKENKQLKFALKTYFPYASPSLVMVLLQHPKDIPRGLWHQPLTHISEMLKEIVEDHGSYGGPFESWFLFVHFGGWADVTAEQLLMSEAEAEPPEALLWLLAFSCSPGAGHQQRVQTMVEVKTVLGRLTKLFGSPALSARDLQAAAGENRGGDPRPPACQQLVRRLLLHFLLWAPGGHAIAREVITLMAQTDAIMNEIIGFLDCTLYRWDHLCVEAHRSRKLARELLTELREQALPQQVNQ</sequence>
<keyword evidence="1" id="KW-0539">Nucleus</keyword>
<evidence type="ECO:0000313" key="3">
    <source>
        <dbReference type="Proteomes" id="UP001176941"/>
    </source>
</evidence>